<name>A0ABU0WBW7_9PROT</name>
<organism evidence="1 2">
    <name type="scientific">Azospirillum isscasi</name>
    <dbReference type="NCBI Taxonomy" id="3053926"/>
    <lineage>
        <taxon>Bacteria</taxon>
        <taxon>Pseudomonadati</taxon>
        <taxon>Pseudomonadota</taxon>
        <taxon>Alphaproteobacteria</taxon>
        <taxon>Rhodospirillales</taxon>
        <taxon>Azospirillaceae</taxon>
        <taxon>Azospirillum</taxon>
    </lineage>
</organism>
<protein>
    <submittedName>
        <fullName evidence="1">Uncharacterized protein</fullName>
    </submittedName>
</protein>
<dbReference type="RefSeq" id="WP_306703683.1">
    <property type="nucleotide sequence ID" value="NZ_JAUJFI010000007.1"/>
</dbReference>
<reference evidence="1 2" key="1">
    <citation type="submission" date="2023-06" db="EMBL/GenBank/DDBJ databases">
        <title>Azospirillum isscasensis sp.nov, a bacterium isolated from rhizosphere soil of rice.</title>
        <authorList>
            <person name="Wang H."/>
        </authorList>
    </citation>
    <scope>NUCLEOTIDE SEQUENCE [LARGE SCALE GENOMIC DNA]</scope>
    <source>
        <strain evidence="1 2">C340-1</strain>
    </source>
</reference>
<dbReference type="Proteomes" id="UP001227317">
    <property type="component" value="Unassembled WGS sequence"/>
</dbReference>
<evidence type="ECO:0000313" key="2">
    <source>
        <dbReference type="Proteomes" id="UP001227317"/>
    </source>
</evidence>
<keyword evidence="2" id="KW-1185">Reference proteome</keyword>
<comment type="caution">
    <text evidence="1">The sequence shown here is derived from an EMBL/GenBank/DDBJ whole genome shotgun (WGS) entry which is preliminary data.</text>
</comment>
<accession>A0ABU0WBW7</accession>
<dbReference type="EMBL" id="JAUJFI010000007">
    <property type="protein sequence ID" value="MDQ2101676.1"/>
    <property type="molecule type" value="Genomic_DNA"/>
</dbReference>
<proteinExistence type="predicted"/>
<sequence>MNITITQVDFKYDEDLPAGHDAQDVPQNGFLISKDFLWTGGLSTCFAIAIYGTTPDGVDQFLLCHADTDTGKKNPADVNEHSDARKAVAYCVKSFGPVKDGTDLSIALIQGTTPPEYFEEAGAMANEVVVPEAPADLDGKIWFVTVYMYPGGRIEYATLAA</sequence>
<gene>
    <name evidence="1" type="ORF">QSG27_03100</name>
</gene>
<evidence type="ECO:0000313" key="1">
    <source>
        <dbReference type="EMBL" id="MDQ2101676.1"/>
    </source>
</evidence>